<evidence type="ECO:0000256" key="2">
    <source>
        <dbReference type="ARBA" id="ARBA00022679"/>
    </source>
</evidence>
<sequence length="455" mass="50337">MAKPWGLQAEWDMTKPWNPHSWQRFPAEQQPAYPEPTALEGVLARLRQLPPLVVPEEVDRLRGLLAEAAAGRRFLLQGGDCAEQFKDCAPEAIAGKLRVLLQMSVALTHGGRRPVVRVGRIAGQFAKPRSKATELIRGRELPSYRGDLVNALEATPEARRPDPSRMLEAYFHAAATLNHLRALTAGGFADLHHPERWELPGGTGEVPEYRRTLDQVKESLDFLEALGGVQRDALERIDFFTSHEALLLPFEEALTRWVVEAGAYYNLGAHTLWVGERTRQLDGAHIEYLRGLRNPLGVKVGPSATPEHLVALLDRLDPGREAGRITLISRFGARRIREALPPLLKAVQAAGRTVLWSCDPMHGNGVESAQGLKTRDFDAILAELRQAFEIHRELGSHLGGVHFELTGEAVTECTGGTQRLSEVDLAKAYETGCDPRLNGVQSLEMAFLIAEMMRG</sequence>
<comment type="similarity">
    <text evidence="1 3">Belongs to the class-II DAHP synthase family.</text>
</comment>
<keyword evidence="3" id="KW-0057">Aromatic amino acid biosynthesis</keyword>
<proteinExistence type="inferred from homology"/>
<evidence type="ECO:0000256" key="1">
    <source>
        <dbReference type="ARBA" id="ARBA00008911"/>
    </source>
</evidence>
<dbReference type="Pfam" id="PF01474">
    <property type="entry name" value="DAHP_synth_2"/>
    <property type="match status" value="1"/>
</dbReference>
<dbReference type="Gene3D" id="3.20.20.70">
    <property type="entry name" value="Aldolase class I"/>
    <property type="match status" value="2"/>
</dbReference>
<keyword evidence="3" id="KW-0028">Amino-acid biosynthesis</keyword>
<comment type="pathway">
    <text evidence="3">Metabolic intermediate biosynthesis; chorismate biosynthesis; chorismate from D-erythrose 4-phosphate and phosphoenolpyruvate: step 1/7.</text>
</comment>
<dbReference type="EC" id="2.5.1.54" evidence="3"/>
<dbReference type="PANTHER" id="PTHR21337">
    <property type="entry name" value="PHOSPHO-2-DEHYDRO-3-DEOXYHEPTONATE ALDOLASE 1, 2"/>
    <property type="match status" value="1"/>
</dbReference>
<reference evidence="4 5" key="1">
    <citation type="journal article" date="2023" name="Antonie Van Leeuwenhoek">
        <title>Mesoterricola silvestris gen. nov., sp. nov., Mesoterricola sediminis sp. nov., Geothrix oryzae sp. nov., Geothrix edaphica sp. nov., Geothrix rubra sp. nov., and Geothrix limicola sp. nov., six novel members of Acidobacteriota isolated from soils.</title>
        <authorList>
            <person name="Itoh H."/>
            <person name="Sugisawa Y."/>
            <person name="Mise K."/>
            <person name="Xu Z."/>
            <person name="Kuniyasu M."/>
            <person name="Ushijima N."/>
            <person name="Kawano K."/>
            <person name="Kobayashi E."/>
            <person name="Shiratori Y."/>
            <person name="Masuda Y."/>
            <person name="Senoo K."/>
        </authorList>
    </citation>
    <scope>NUCLEOTIDE SEQUENCE [LARGE SCALE GENOMIC DNA]</scope>
    <source>
        <strain evidence="4 5">Red803</strain>
    </source>
</reference>
<evidence type="ECO:0000256" key="3">
    <source>
        <dbReference type="RuleBase" id="RU363071"/>
    </source>
</evidence>
<dbReference type="EMBL" id="BSDD01000004">
    <property type="protein sequence ID" value="GLH70858.1"/>
    <property type="molecule type" value="Genomic_DNA"/>
</dbReference>
<dbReference type="Proteomes" id="UP001165089">
    <property type="component" value="Unassembled WGS sequence"/>
</dbReference>
<keyword evidence="2 3" id="KW-0808">Transferase</keyword>
<evidence type="ECO:0000313" key="4">
    <source>
        <dbReference type="EMBL" id="GLH70858.1"/>
    </source>
</evidence>
<keyword evidence="5" id="KW-1185">Reference proteome</keyword>
<dbReference type="NCBIfam" id="TIGR01358">
    <property type="entry name" value="DAHP_synth_II"/>
    <property type="match status" value="1"/>
</dbReference>
<protein>
    <recommendedName>
        <fullName evidence="3">Phospho-2-dehydro-3-deoxyheptonate aldolase</fullName>
        <ecNumber evidence="3">2.5.1.54</ecNumber>
    </recommendedName>
</protein>
<organism evidence="4 5">
    <name type="scientific">Geothrix rubra</name>
    <dbReference type="NCBI Taxonomy" id="2927977"/>
    <lineage>
        <taxon>Bacteria</taxon>
        <taxon>Pseudomonadati</taxon>
        <taxon>Acidobacteriota</taxon>
        <taxon>Holophagae</taxon>
        <taxon>Holophagales</taxon>
        <taxon>Holophagaceae</taxon>
        <taxon>Geothrix</taxon>
    </lineage>
</organism>
<dbReference type="PANTHER" id="PTHR21337:SF0">
    <property type="entry name" value="PHOSPHO-2-DEHYDRO-3-DEOXYHEPTONATE ALDOLASE"/>
    <property type="match status" value="1"/>
</dbReference>
<comment type="catalytic activity">
    <reaction evidence="3">
        <text>D-erythrose 4-phosphate + phosphoenolpyruvate + H2O = 7-phospho-2-dehydro-3-deoxy-D-arabino-heptonate + phosphate</text>
        <dbReference type="Rhea" id="RHEA:14717"/>
        <dbReference type="ChEBI" id="CHEBI:15377"/>
        <dbReference type="ChEBI" id="CHEBI:16897"/>
        <dbReference type="ChEBI" id="CHEBI:43474"/>
        <dbReference type="ChEBI" id="CHEBI:58394"/>
        <dbReference type="ChEBI" id="CHEBI:58702"/>
        <dbReference type="EC" id="2.5.1.54"/>
    </reaction>
</comment>
<accession>A0ABQ5Q8X3</accession>
<name>A0ABQ5Q8X3_9BACT</name>
<dbReference type="InterPro" id="IPR002480">
    <property type="entry name" value="DAHP_synth_2"/>
</dbReference>
<dbReference type="SUPFAM" id="SSF51569">
    <property type="entry name" value="Aldolase"/>
    <property type="match status" value="1"/>
</dbReference>
<gene>
    <name evidence="4" type="ORF">GETHPA_23910</name>
</gene>
<evidence type="ECO:0000313" key="5">
    <source>
        <dbReference type="Proteomes" id="UP001165089"/>
    </source>
</evidence>
<comment type="caution">
    <text evidence="4">The sequence shown here is derived from an EMBL/GenBank/DDBJ whole genome shotgun (WGS) entry which is preliminary data.</text>
</comment>
<dbReference type="InterPro" id="IPR013785">
    <property type="entry name" value="Aldolase_TIM"/>
</dbReference>